<keyword evidence="2" id="KW-0949">S-adenosyl-L-methionine</keyword>
<keyword evidence="8" id="KW-1185">Reference proteome</keyword>
<dbReference type="InterPro" id="IPR050377">
    <property type="entry name" value="Radical_SAM_PqqE_MftC-like"/>
</dbReference>
<evidence type="ECO:0000259" key="6">
    <source>
        <dbReference type="PROSITE" id="PS51918"/>
    </source>
</evidence>
<evidence type="ECO:0000256" key="5">
    <source>
        <dbReference type="ARBA" id="ARBA00023014"/>
    </source>
</evidence>
<organism evidence="7 8">
    <name type="scientific">Myxococcus llanfairpwllgwyngyllgogerychwyrndrobwllllantysiliogogogochensis</name>
    <dbReference type="NCBI Taxonomy" id="2590453"/>
    <lineage>
        <taxon>Bacteria</taxon>
        <taxon>Pseudomonadati</taxon>
        <taxon>Myxococcota</taxon>
        <taxon>Myxococcia</taxon>
        <taxon>Myxococcales</taxon>
        <taxon>Cystobacterineae</taxon>
        <taxon>Myxococcaceae</taxon>
        <taxon>Myxococcus</taxon>
    </lineage>
</organism>
<dbReference type="GO" id="GO:0051536">
    <property type="term" value="F:iron-sulfur cluster binding"/>
    <property type="evidence" value="ECO:0007669"/>
    <property type="project" value="UniProtKB-KW"/>
</dbReference>
<sequence length="680" mass="74726">MQPHSDWRPHALDGALLWFHRITGTNLRVDGPRTRHLRRRAPRLVLFGITNACNLACTFCSREREAKSEWTVDSAFDVLSGLARAGTLEVSFGGGEPLAFRGFDELVRRLSNETPLAIHFTTNGMLLSDERLARLAPHLGEVRVSLYDDNDWEACVERLARAGQTFGVNILATPERLPTLPAQLRTLHALGCRDAALLRYVGDDAKLRLSPSDEARLTEVLADSPLRTRLSVCFGDTLTEVPRLFGGDCGAGLDFVTLTSDRRLKACSFQGGGLPITSAEDVLAGWNGRRDVLSAPSPLAGCARAGAPRGEALTDGVRVWRGFSGNNSGDCVLVGRFETAEEATAYLDTLLPDWKSGRAYPERWKELLAAEGIPVGAEERVPDLMASLGRVVMLHIEMTLDDDFPALRTLLWKRKGRMVHSEIHGHGRFELATAFGVRDTATLGALERVLEEEVHGSFIRHANQLHGLVGYWGAPGGKESLDTVVAKLKTLAQENGAVVAAELVEVPKDLRLEQRLASRGPHAGRLRLWVLFQSAEVASRYAKDLTGDVTVAGPHVLLEEDHFGPRLGYLAQRQGGTALMLTSQRVIVRGSFSQPKRGPPDVVPHLRPYLTPDDRVESAPGNDSLSVRVNTMEPGRVLKALVELEAVLGLHAWVRVYSDDPLAEALHRLREDVNEELRRR</sequence>
<proteinExistence type="predicted"/>
<dbReference type="PANTHER" id="PTHR11228:SF7">
    <property type="entry name" value="PQQA PEPTIDE CYCLASE"/>
    <property type="match status" value="1"/>
</dbReference>
<dbReference type="Pfam" id="PF04055">
    <property type="entry name" value="Radical_SAM"/>
    <property type="match status" value="1"/>
</dbReference>
<dbReference type="SFLD" id="SFLDG01067">
    <property type="entry name" value="SPASM/twitch_domain_containing"/>
    <property type="match status" value="1"/>
</dbReference>
<dbReference type="OrthoDB" id="9772409at2"/>
<protein>
    <submittedName>
        <fullName evidence="7">Radical SAM protein</fullName>
    </submittedName>
</protein>
<name>A0A540X6N3_9BACT</name>
<comment type="caution">
    <text evidence="7">The sequence shown here is derived from an EMBL/GenBank/DDBJ whole genome shotgun (WGS) entry which is preliminary data.</text>
</comment>
<keyword evidence="5" id="KW-0411">Iron-sulfur</keyword>
<evidence type="ECO:0000256" key="2">
    <source>
        <dbReference type="ARBA" id="ARBA00022691"/>
    </source>
</evidence>
<dbReference type="InterPro" id="IPR058240">
    <property type="entry name" value="rSAM_sf"/>
</dbReference>
<evidence type="ECO:0000256" key="3">
    <source>
        <dbReference type="ARBA" id="ARBA00022723"/>
    </source>
</evidence>
<evidence type="ECO:0000313" key="8">
    <source>
        <dbReference type="Proteomes" id="UP000315369"/>
    </source>
</evidence>
<keyword evidence="3" id="KW-0479">Metal-binding</keyword>
<reference evidence="7 8" key="1">
    <citation type="submission" date="2019-06" db="EMBL/GenBank/DDBJ databases">
        <authorList>
            <person name="Livingstone P."/>
            <person name="Whitworth D."/>
        </authorList>
    </citation>
    <scope>NUCLEOTIDE SEQUENCE [LARGE SCALE GENOMIC DNA]</scope>
    <source>
        <strain evidence="7 8">AM401</strain>
    </source>
</reference>
<dbReference type="SUPFAM" id="SSF102114">
    <property type="entry name" value="Radical SAM enzymes"/>
    <property type="match status" value="1"/>
</dbReference>
<accession>A0A540X6N3</accession>
<dbReference type="Proteomes" id="UP000315369">
    <property type="component" value="Unassembled WGS sequence"/>
</dbReference>
<feature type="domain" description="Radical SAM core" evidence="6">
    <location>
        <begin position="39"/>
        <end position="227"/>
    </location>
</feature>
<dbReference type="Gene3D" id="3.20.20.70">
    <property type="entry name" value="Aldolase class I"/>
    <property type="match status" value="1"/>
</dbReference>
<dbReference type="GO" id="GO:0046872">
    <property type="term" value="F:metal ion binding"/>
    <property type="evidence" value="ECO:0007669"/>
    <property type="project" value="UniProtKB-KW"/>
</dbReference>
<dbReference type="InterPro" id="IPR013785">
    <property type="entry name" value="Aldolase_TIM"/>
</dbReference>
<evidence type="ECO:0000313" key="7">
    <source>
        <dbReference type="EMBL" id="TQF16860.1"/>
    </source>
</evidence>
<dbReference type="SFLD" id="SFLDS00029">
    <property type="entry name" value="Radical_SAM"/>
    <property type="match status" value="1"/>
</dbReference>
<dbReference type="PANTHER" id="PTHR11228">
    <property type="entry name" value="RADICAL SAM DOMAIN PROTEIN"/>
    <property type="match status" value="1"/>
</dbReference>
<dbReference type="InterPro" id="IPR007197">
    <property type="entry name" value="rSAM"/>
</dbReference>
<dbReference type="AlphaFoldDB" id="A0A540X6N3"/>
<evidence type="ECO:0000256" key="1">
    <source>
        <dbReference type="ARBA" id="ARBA00001966"/>
    </source>
</evidence>
<dbReference type="CDD" id="cd01335">
    <property type="entry name" value="Radical_SAM"/>
    <property type="match status" value="1"/>
</dbReference>
<dbReference type="EMBL" id="VIFM01000016">
    <property type="protein sequence ID" value="TQF16860.1"/>
    <property type="molecule type" value="Genomic_DNA"/>
</dbReference>
<dbReference type="RefSeq" id="WP_141641466.1">
    <property type="nucleotide sequence ID" value="NZ_VIFM01000016.1"/>
</dbReference>
<comment type="cofactor">
    <cofactor evidence="1">
        <name>[4Fe-4S] cluster</name>
        <dbReference type="ChEBI" id="CHEBI:49883"/>
    </cofactor>
</comment>
<keyword evidence="4" id="KW-0408">Iron</keyword>
<gene>
    <name evidence="7" type="ORF">FJV41_06145</name>
</gene>
<evidence type="ECO:0000256" key="4">
    <source>
        <dbReference type="ARBA" id="ARBA00023004"/>
    </source>
</evidence>
<dbReference type="PROSITE" id="PS51918">
    <property type="entry name" value="RADICAL_SAM"/>
    <property type="match status" value="1"/>
</dbReference>
<dbReference type="GO" id="GO:0003824">
    <property type="term" value="F:catalytic activity"/>
    <property type="evidence" value="ECO:0007669"/>
    <property type="project" value="InterPro"/>
</dbReference>